<dbReference type="CDD" id="cd13578">
    <property type="entry name" value="PBP2_Bug27"/>
    <property type="match status" value="1"/>
</dbReference>
<feature type="signal peptide" evidence="2">
    <location>
        <begin position="1"/>
        <end position="19"/>
    </location>
</feature>
<gene>
    <name evidence="3" type="ORF">GXW71_13515</name>
</gene>
<dbReference type="SUPFAM" id="SSF53850">
    <property type="entry name" value="Periplasmic binding protein-like II"/>
    <property type="match status" value="1"/>
</dbReference>
<dbReference type="EMBL" id="JAAGBB010000014">
    <property type="protein sequence ID" value="MBR0665377.1"/>
    <property type="molecule type" value="Genomic_DNA"/>
</dbReference>
<evidence type="ECO:0000313" key="4">
    <source>
        <dbReference type="Proteomes" id="UP001196870"/>
    </source>
</evidence>
<dbReference type="PANTHER" id="PTHR42928">
    <property type="entry name" value="TRICARBOXYLATE-BINDING PROTEIN"/>
    <property type="match status" value="1"/>
</dbReference>
<proteinExistence type="inferred from homology"/>
<evidence type="ECO:0000256" key="1">
    <source>
        <dbReference type="ARBA" id="ARBA00006987"/>
    </source>
</evidence>
<dbReference type="Proteomes" id="UP001196870">
    <property type="component" value="Unassembled WGS sequence"/>
</dbReference>
<dbReference type="InterPro" id="IPR042100">
    <property type="entry name" value="Bug_dom1"/>
</dbReference>
<dbReference type="RefSeq" id="WP_211853044.1">
    <property type="nucleotide sequence ID" value="NZ_JAAGBB010000014.1"/>
</dbReference>
<organism evidence="3 4">
    <name type="scientific">Plastoroseomonas hellenica</name>
    <dbReference type="NCBI Taxonomy" id="2687306"/>
    <lineage>
        <taxon>Bacteria</taxon>
        <taxon>Pseudomonadati</taxon>
        <taxon>Pseudomonadota</taxon>
        <taxon>Alphaproteobacteria</taxon>
        <taxon>Acetobacterales</taxon>
        <taxon>Acetobacteraceae</taxon>
        <taxon>Plastoroseomonas</taxon>
    </lineage>
</organism>
<evidence type="ECO:0000313" key="3">
    <source>
        <dbReference type="EMBL" id="MBR0665377.1"/>
    </source>
</evidence>
<name>A0ABS5EYL1_9PROT</name>
<dbReference type="PANTHER" id="PTHR42928:SF5">
    <property type="entry name" value="BLR1237 PROTEIN"/>
    <property type="match status" value="1"/>
</dbReference>
<dbReference type="Pfam" id="PF03401">
    <property type="entry name" value="TctC"/>
    <property type="match status" value="1"/>
</dbReference>
<dbReference type="Gene3D" id="3.40.190.150">
    <property type="entry name" value="Bordetella uptake gene, domain 1"/>
    <property type="match status" value="1"/>
</dbReference>
<feature type="chain" id="PRO_5046862221" evidence="2">
    <location>
        <begin position="20"/>
        <end position="328"/>
    </location>
</feature>
<keyword evidence="4" id="KW-1185">Reference proteome</keyword>
<dbReference type="Gene3D" id="3.40.190.10">
    <property type="entry name" value="Periplasmic binding protein-like II"/>
    <property type="match status" value="1"/>
</dbReference>
<comment type="similarity">
    <text evidence="1">Belongs to the UPF0065 (bug) family.</text>
</comment>
<protein>
    <submittedName>
        <fullName evidence="3">Tripartite tricarboxylate transporter substrate binding protein</fullName>
    </submittedName>
</protein>
<dbReference type="InterPro" id="IPR005064">
    <property type="entry name" value="BUG"/>
</dbReference>
<sequence>MRRRGLLAVLAAAPLPALAQPACRTCREGDWAPQRPVRLIVPFAAGGSTDVTARLVAEALGQRLGQPVVVENRAGAGGNIGAEAVARAAPDGHTLLFSTSSTHATNPALYRNLPFHPLRDFAPISQIAFIPNLFVAHPDVPAGSLTELVALAKTRPGRLNYGSAGPGTSQHLAAALFTSRAGIEVQHVPYRGGAPAVADLLGDKIQFMASPLVEVIEHVRANRLRALAVTTLRRSPLLPETPTVAETLPGYEVALWNGLLAPTGTPADAVRRIAQETQAALRTAEMRDRLAQQGSEPVGSGPEEFASFIAAEIPKWAELVRISGASAE</sequence>
<comment type="caution">
    <text evidence="3">The sequence shown here is derived from an EMBL/GenBank/DDBJ whole genome shotgun (WGS) entry which is preliminary data.</text>
</comment>
<accession>A0ABS5EYL1</accession>
<evidence type="ECO:0000256" key="2">
    <source>
        <dbReference type="SAM" id="SignalP"/>
    </source>
</evidence>
<reference evidence="4" key="1">
    <citation type="journal article" date="2021" name="Syst. Appl. Microbiol.">
        <title>Roseomonas hellenica sp. nov., isolated from roots of wild-growing Alkanna tinctoria.</title>
        <authorList>
            <person name="Rat A."/>
            <person name="Naranjo H.D."/>
            <person name="Lebbe L."/>
            <person name="Cnockaert M."/>
            <person name="Krigas N."/>
            <person name="Grigoriadou K."/>
            <person name="Maloupa E."/>
            <person name="Willems A."/>
        </authorList>
    </citation>
    <scope>NUCLEOTIDE SEQUENCE [LARGE SCALE GENOMIC DNA]</scope>
    <source>
        <strain evidence="4">LMG 31523</strain>
    </source>
</reference>
<keyword evidence="2" id="KW-0732">Signal</keyword>
<dbReference type="PIRSF" id="PIRSF017082">
    <property type="entry name" value="YflP"/>
    <property type="match status" value="1"/>
</dbReference>